<dbReference type="Proteomes" id="UP000092093">
    <property type="component" value="Unassembled WGS sequence"/>
</dbReference>
<feature type="region of interest" description="Disordered" evidence="1">
    <location>
        <begin position="236"/>
        <end position="267"/>
    </location>
</feature>
<proteinExistence type="predicted"/>
<dbReference type="AlphaFoldDB" id="A0A1B7X2L9"/>
<evidence type="ECO:0000313" key="3">
    <source>
        <dbReference type="Proteomes" id="UP000092093"/>
    </source>
</evidence>
<name>A0A1B7X2L9_APHFL</name>
<reference evidence="2 3" key="1">
    <citation type="submission" date="2015-09" db="EMBL/GenBank/DDBJ databases">
        <title>Aphanizomenon flos-aquae WA102.</title>
        <authorList>
            <person name="Driscoll C."/>
        </authorList>
    </citation>
    <scope>NUCLEOTIDE SEQUENCE [LARGE SCALE GENOMIC DNA]</scope>
    <source>
        <strain evidence="2">WA102</strain>
    </source>
</reference>
<gene>
    <name evidence="2" type="ORF">AN484_11570</name>
</gene>
<comment type="caution">
    <text evidence="2">The sequence shown here is derived from an EMBL/GenBank/DDBJ whole genome shotgun (WGS) entry which is preliminary data.</text>
</comment>
<evidence type="ECO:0000256" key="1">
    <source>
        <dbReference type="SAM" id="MobiDB-lite"/>
    </source>
</evidence>
<feature type="compositionally biased region" description="Acidic residues" evidence="1">
    <location>
        <begin position="238"/>
        <end position="261"/>
    </location>
</feature>
<accession>A0A1B7X2L9</accession>
<sequence>MQTSQTLDKKAQQEEYQIEIFESGSHLSGNHISRNYSRGDLQDVVDSYDPTYFKAPLIFNYYAEDPHSLMGYSDRELVKSPFAFGYPEKLSLNGQRLVAHFKNIAPEFVEMVKEHKILAVSASFYPENNPFNPTPGKLSLRHVAGLGSEPPAVKGMPLEFSEDSDLLSFSNFAEHSYEPCEEETLDYNCACDKLNLSLPPLLNLMTRQRELLIERMGIDEADKYLPRLLIDSLSVALSEDEESSEDEEFREEDSLGEDPEDSPPPVIDSGAISDVYSILVDHTEKVAAISNGLKYSMSQIIGVKGGLDSLNSDFESLVDIVDQSFEQLNNRVESLIELVSSLFTITEAKQNEVNNYQPDINDNLSSGYYHPYVAPSPSETLGYSKEMTTQTGALESTVAALKLERDQEKRKNYVRSLMNFMETQCNVHHRILPAQLEEEKAFVLSLLESQEKEPIEFSENAVLPIIEKFKKNIQNRQAVWTPEPSVVIDNEDIVPRNYSEAELSAKARQLKEQYKKKGKTISLHEAIDMVAGGEMPESEE</sequence>
<evidence type="ECO:0000313" key="2">
    <source>
        <dbReference type="EMBL" id="OBQ43573.1"/>
    </source>
</evidence>
<organism evidence="2 3">
    <name type="scientific">Aphanizomenon flos-aquae WA102</name>
    <dbReference type="NCBI Taxonomy" id="1710896"/>
    <lineage>
        <taxon>Bacteria</taxon>
        <taxon>Bacillati</taxon>
        <taxon>Cyanobacteriota</taxon>
        <taxon>Cyanophyceae</taxon>
        <taxon>Nostocales</taxon>
        <taxon>Aphanizomenonaceae</taxon>
        <taxon>Aphanizomenon</taxon>
    </lineage>
</organism>
<protein>
    <submittedName>
        <fullName evidence="2">Uncharacterized protein</fullName>
    </submittedName>
</protein>
<dbReference type="EMBL" id="LJOW01000049">
    <property type="protein sequence ID" value="OBQ43573.1"/>
    <property type="molecule type" value="Genomic_DNA"/>
</dbReference>